<evidence type="ECO:0000256" key="1">
    <source>
        <dbReference type="ARBA" id="ARBA00022729"/>
    </source>
</evidence>
<dbReference type="OrthoDB" id="951108at2"/>
<dbReference type="InterPro" id="IPR025510">
    <property type="entry name" value="DUF4397"/>
</dbReference>
<keyword evidence="1 2" id="KW-0732">Signal</keyword>
<feature type="domain" description="DUF4397" evidence="3">
    <location>
        <begin position="34"/>
        <end position="117"/>
    </location>
</feature>
<keyword evidence="6" id="KW-1185">Reference proteome</keyword>
<organism evidence="5 6">
    <name type="scientific">Phaeocystidibacter luteus</name>
    <dbReference type="NCBI Taxonomy" id="911197"/>
    <lineage>
        <taxon>Bacteria</taxon>
        <taxon>Pseudomonadati</taxon>
        <taxon>Bacteroidota</taxon>
        <taxon>Flavobacteriia</taxon>
        <taxon>Flavobacteriales</taxon>
        <taxon>Phaeocystidibacteraceae</taxon>
        <taxon>Phaeocystidibacter</taxon>
    </lineage>
</organism>
<feature type="domain" description="DUF4397" evidence="3">
    <location>
        <begin position="264"/>
        <end position="392"/>
    </location>
</feature>
<comment type="caution">
    <text evidence="5">The sequence shown here is derived from an EMBL/GenBank/DDBJ whole genome shotgun (WGS) entry which is preliminary data.</text>
</comment>
<feature type="signal peptide" evidence="2">
    <location>
        <begin position="1"/>
        <end position="31"/>
    </location>
</feature>
<name>A0A6N6RHJ4_9FLAO</name>
<dbReference type="Proteomes" id="UP000468650">
    <property type="component" value="Unassembled WGS sequence"/>
</dbReference>
<dbReference type="EMBL" id="WBVO01000007">
    <property type="protein sequence ID" value="KAB2809789.1"/>
    <property type="molecule type" value="Genomic_DNA"/>
</dbReference>
<dbReference type="NCBIfam" id="TIGR04183">
    <property type="entry name" value="Por_Secre_tail"/>
    <property type="match status" value="1"/>
</dbReference>
<protein>
    <submittedName>
        <fullName evidence="5">DUF4397 domain-containing protein</fullName>
    </submittedName>
</protein>
<evidence type="ECO:0000256" key="2">
    <source>
        <dbReference type="SAM" id="SignalP"/>
    </source>
</evidence>
<accession>A0A6N6RHJ4</accession>
<dbReference type="Pfam" id="PF14344">
    <property type="entry name" value="DUF4397"/>
    <property type="match status" value="2"/>
</dbReference>
<feature type="chain" id="PRO_5026660877" evidence="2">
    <location>
        <begin position="32"/>
        <end position="569"/>
    </location>
</feature>
<dbReference type="InterPro" id="IPR026444">
    <property type="entry name" value="Secre_tail"/>
</dbReference>
<sequence length="569" mass="59291">MESLFSCLTKTKEMRKLLTLFAIAATTAASAQTARVQVIHNSADLAADSVDVYLGSQLLLDDFAFRSATPFVNLTAGSPITIGIAPKNSIDVSDTIYSLTATLTPNETYVVVANGIVSGSGYSPAPAFDLYIQPMGREAASMMGNTDILVFHGSTDAPSVSVDVVGLGNVVDTLDYGDFAGYLEVPTSDITLEVRSLDGSTVLAAYDAPLSTLGLQDSALVAVASGFFDPSMNSMGEGFGIWVALPNGGPLIELPVASSANPTARVQVIHNSADLAADSVDVYLGSTLLLDNFAFRTATPFIDAPATDPITIGIAPKNSSDVTDTIYSLTATLTENETYVIVANGIVSGSGYSPAPAFDLYINAMGREAASMSGNTDVLVFHGSTDAPNVSIDVAGVGNVVDTLAYGDFAGYLEVATADITLEVRSEDGATLFASYDAPLSTLGLQDSALVTLASGFLNPANNSSGAGFGLWVALPNGGPLIELPVNSGLSVDEFGTNELTIYPNPASDFITIEGIEATSASLIDITGQTVRNWENSVEELNIQGLQPGVYLLRVESNGERFTERVVIR</sequence>
<evidence type="ECO:0000313" key="6">
    <source>
        <dbReference type="Proteomes" id="UP000468650"/>
    </source>
</evidence>
<proteinExistence type="predicted"/>
<dbReference type="Pfam" id="PF18962">
    <property type="entry name" value="Por_Secre_tail"/>
    <property type="match status" value="1"/>
</dbReference>
<reference evidence="5 6" key="1">
    <citation type="submission" date="2019-09" db="EMBL/GenBank/DDBJ databases">
        <title>Genomes of family Cryomorphaceae.</title>
        <authorList>
            <person name="Bowman J.P."/>
        </authorList>
    </citation>
    <scope>NUCLEOTIDE SEQUENCE [LARGE SCALE GENOMIC DNA]</scope>
    <source>
        <strain evidence="5 6">LMG 25704</strain>
    </source>
</reference>
<evidence type="ECO:0000313" key="5">
    <source>
        <dbReference type="EMBL" id="KAB2809789.1"/>
    </source>
</evidence>
<dbReference type="AlphaFoldDB" id="A0A6N6RHJ4"/>
<feature type="domain" description="Secretion system C-terminal sorting" evidence="4">
    <location>
        <begin position="502"/>
        <end position="568"/>
    </location>
</feature>
<evidence type="ECO:0000259" key="3">
    <source>
        <dbReference type="Pfam" id="PF14344"/>
    </source>
</evidence>
<evidence type="ECO:0000259" key="4">
    <source>
        <dbReference type="Pfam" id="PF18962"/>
    </source>
</evidence>
<gene>
    <name evidence="5" type="ORF">F8C67_09540</name>
</gene>